<dbReference type="PATRIC" id="fig|242163.4.peg.5350"/>
<evidence type="ECO:0000259" key="4">
    <source>
        <dbReference type="PROSITE" id="PS50932"/>
    </source>
</evidence>
<dbReference type="PROSITE" id="PS50932">
    <property type="entry name" value="HTH_LACI_2"/>
    <property type="match status" value="1"/>
</dbReference>
<dbReference type="GO" id="GO:0003700">
    <property type="term" value="F:DNA-binding transcription factor activity"/>
    <property type="evidence" value="ECO:0007669"/>
    <property type="project" value="TreeGrafter"/>
</dbReference>
<dbReference type="Gene3D" id="1.10.260.40">
    <property type="entry name" value="lambda repressor-like DNA-binding domains"/>
    <property type="match status" value="1"/>
</dbReference>
<dbReference type="PANTHER" id="PTHR30146:SF138">
    <property type="entry name" value="TRANSCRIPTIONAL REGULATORY PROTEIN"/>
    <property type="match status" value="1"/>
</dbReference>
<dbReference type="OrthoDB" id="269117at2"/>
<evidence type="ECO:0000313" key="6">
    <source>
        <dbReference type="Proteomes" id="UP000036959"/>
    </source>
</evidence>
<accession>A0A0L0MIH4</accession>
<dbReference type="CDD" id="cd06281">
    <property type="entry name" value="PBP1_LacI-like"/>
    <property type="match status" value="1"/>
</dbReference>
<dbReference type="CDD" id="cd01392">
    <property type="entry name" value="HTH_LacI"/>
    <property type="match status" value="1"/>
</dbReference>
<dbReference type="Pfam" id="PF13377">
    <property type="entry name" value="Peripla_BP_3"/>
    <property type="match status" value="1"/>
</dbReference>
<dbReference type="Proteomes" id="UP000036959">
    <property type="component" value="Unassembled WGS sequence"/>
</dbReference>
<dbReference type="Gene3D" id="3.40.50.2300">
    <property type="match status" value="2"/>
</dbReference>
<gene>
    <name evidence="5" type="ORF">BVER_02024c</name>
</gene>
<dbReference type="RefSeq" id="WP_050451913.1">
    <property type="nucleotide sequence ID" value="NZ_LFJJ01000005.1"/>
</dbReference>
<dbReference type="GO" id="GO:0000976">
    <property type="term" value="F:transcription cis-regulatory region binding"/>
    <property type="evidence" value="ECO:0007669"/>
    <property type="project" value="TreeGrafter"/>
</dbReference>
<keyword evidence="6" id="KW-1185">Reference proteome</keyword>
<name>A0A0L0MIH4_9BURK</name>
<dbReference type="InterPro" id="IPR028082">
    <property type="entry name" value="Peripla_BP_I"/>
</dbReference>
<reference evidence="6" key="1">
    <citation type="submission" date="2015-06" db="EMBL/GenBank/DDBJ databases">
        <title>Comparative genomics of Burkholderia leaf nodule symbionts.</title>
        <authorList>
            <person name="Carlier A."/>
            <person name="Eberl L."/>
            <person name="Pinto-Carbo M."/>
        </authorList>
    </citation>
    <scope>NUCLEOTIDE SEQUENCE [LARGE SCALE GENOMIC DNA]</scope>
    <source>
        <strain evidence="6">UZHbot4</strain>
    </source>
</reference>
<feature type="domain" description="HTH lacI-type" evidence="4">
    <location>
        <begin position="16"/>
        <end position="70"/>
    </location>
</feature>
<dbReference type="InterPro" id="IPR000843">
    <property type="entry name" value="HTH_LacI"/>
</dbReference>
<protein>
    <submittedName>
        <fullName evidence="5">Ribose operon repressor</fullName>
    </submittedName>
</protein>
<dbReference type="PANTHER" id="PTHR30146">
    <property type="entry name" value="LACI-RELATED TRANSCRIPTIONAL REPRESSOR"/>
    <property type="match status" value="1"/>
</dbReference>
<dbReference type="AlphaFoldDB" id="A0A0L0MIH4"/>
<dbReference type="SMART" id="SM00354">
    <property type="entry name" value="HTH_LACI"/>
    <property type="match status" value="1"/>
</dbReference>
<keyword evidence="2" id="KW-0238">DNA-binding</keyword>
<dbReference type="EMBL" id="LFJJ01000005">
    <property type="protein sequence ID" value="KND62098.1"/>
    <property type="molecule type" value="Genomic_DNA"/>
</dbReference>
<dbReference type="SUPFAM" id="SSF53822">
    <property type="entry name" value="Periplasmic binding protein-like I"/>
    <property type="match status" value="1"/>
</dbReference>
<keyword evidence="3" id="KW-0804">Transcription</keyword>
<evidence type="ECO:0000256" key="2">
    <source>
        <dbReference type="ARBA" id="ARBA00023125"/>
    </source>
</evidence>
<evidence type="ECO:0000256" key="1">
    <source>
        <dbReference type="ARBA" id="ARBA00023015"/>
    </source>
</evidence>
<evidence type="ECO:0000256" key="3">
    <source>
        <dbReference type="ARBA" id="ARBA00023163"/>
    </source>
</evidence>
<sequence>MKSASRKTIPPAKTAVTMRDVAAAARVSLGTVSRVANKHPSVKPLIRARVEAAIAATGWQPNVVAQSMRTASTKAIGCLLPDSRNPLFASIVKGAEEVLRRYGYAFILANSNGKVEHEIELLKLLLQRRVDGLLFAPSDEYDERMIKLIESTHVPTVLIEREFPEKCDHVVSNQCNGIHQAAEYLLSLGHRRIALITGASSIRPGRERFKGFVEAHEAAGLPIDPSLLRLDSLDATYGYQEVQSLMSMETPPTAIILGGNMMLAGALRALTLKGVQVPQDVSIIAVGDTDLAELASPPITTVRWDLEGMGRNAAQVMLSRMPGSAVKSTQTRRITIPTEIVLRRSCRGPRD</sequence>
<comment type="caution">
    <text evidence="5">The sequence shown here is derived from an EMBL/GenBank/DDBJ whole genome shotgun (WGS) entry which is preliminary data.</text>
</comment>
<evidence type="ECO:0000313" key="5">
    <source>
        <dbReference type="EMBL" id="KND62098.1"/>
    </source>
</evidence>
<keyword evidence="1" id="KW-0805">Transcription regulation</keyword>
<proteinExistence type="predicted"/>
<dbReference type="Pfam" id="PF00356">
    <property type="entry name" value="LacI"/>
    <property type="match status" value="1"/>
</dbReference>
<dbReference type="SUPFAM" id="SSF47413">
    <property type="entry name" value="lambda repressor-like DNA-binding domains"/>
    <property type="match status" value="1"/>
</dbReference>
<dbReference type="InterPro" id="IPR010982">
    <property type="entry name" value="Lambda_DNA-bd_dom_sf"/>
</dbReference>
<dbReference type="InterPro" id="IPR046335">
    <property type="entry name" value="LacI/GalR-like_sensor"/>
</dbReference>
<organism evidence="5 6">
    <name type="scientific">Candidatus Burkholderia verschuerenii</name>
    <dbReference type="NCBI Taxonomy" id="242163"/>
    <lineage>
        <taxon>Bacteria</taxon>
        <taxon>Pseudomonadati</taxon>
        <taxon>Pseudomonadota</taxon>
        <taxon>Betaproteobacteria</taxon>
        <taxon>Burkholderiales</taxon>
        <taxon>Burkholderiaceae</taxon>
        <taxon>Burkholderia</taxon>
    </lineage>
</organism>